<evidence type="ECO:0000313" key="5">
    <source>
        <dbReference type="EMBL" id="ODV71606.1"/>
    </source>
</evidence>
<dbReference type="GeneID" id="30992035"/>
<dbReference type="PANTHER" id="PTHR12651:SF1">
    <property type="entry name" value="26S PROTEASOME NON-ATPASE REGULATORY SUBUNIT 9"/>
    <property type="match status" value="1"/>
</dbReference>
<protein>
    <recommendedName>
        <fullName evidence="2">Probable 26S proteasome regulatory subunit p27</fullName>
    </recommendedName>
</protein>
<dbReference type="Proteomes" id="UP000094389">
    <property type="component" value="Unassembled WGS sequence"/>
</dbReference>
<evidence type="ECO:0000259" key="4">
    <source>
        <dbReference type="Pfam" id="PF18265"/>
    </source>
</evidence>
<evidence type="ECO:0000256" key="2">
    <source>
        <dbReference type="ARBA" id="ARBA00068021"/>
    </source>
</evidence>
<accession>A0A1E4RWI3</accession>
<dbReference type="Gene3D" id="6.10.140.1710">
    <property type="match status" value="1"/>
</dbReference>
<evidence type="ECO:0000259" key="3">
    <source>
        <dbReference type="Pfam" id="PF00595"/>
    </source>
</evidence>
<dbReference type="EMBL" id="KV453939">
    <property type="protein sequence ID" value="ODV71606.1"/>
    <property type="molecule type" value="Genomic_DNA"/>
</dbReference>
<dbReference type="Pfam" id="PF18265">
    <property type="entry name" value="Nas2_N"/>
    <property type="match status" value="1"/>
</dbReference>
<dbReference type="PANTHER" id="PTHR12651">
    <property type="entry name" value="26S PROTEASOME NON-ATPASE REGULATORY SUBUNIT 9"/>
    <property type="match status" value="1"/>
</dbReference>
<dbReference type="FunFam" id="2.30.42.10:FF:000107">
    <property type="entry name" value="26S proteasome non-ATPase regulatory subunit 9"/>
    <property type="match status" value="1"/>
</dbReference>
<dbReference type="AlphaFoldDB" id="A0A1E4RWI3"/>
<evidence type="ECO:0000313" key="6">
    <source>
        <dbReference type="Proteomes" id="UP000094389"/>
    </source>
</evidence>
<feature type="domain" description="PDZ" evidence="3">
    <location>
        <begin position="118"/>
        <end position="177"/>
    </location>
</feature>
<proteinExistence type="predicted"/>
<dbReference type="GO" id="GO:0005737">
    <property type="term" value="C:cytoplasm"/>
    <property type="evidence" value="ECO:0007669"/>
    <property type="project" value="TreeGrafter"/>
</dbReference>
<reference evidence="5 6" key="1">
    <citation type="journal article" date="2016" name="Proc. Natl. Acad. Sci. U.S.A.">
        <title>Comparative genomics of biotechnologically important yeasts.</title>
        <authorList>
            <person name="Riley R."/>
            <person name="Haridas S."/>
            <person name="Wolfe K.H."/>
            <person name="Lopes M.R."/>
            <person name="Hittinger C.T."/>
            <person name="Goeker M."/>
            <person name="Salamov A.A."/>
            <person name="Wisecaver J.H."/>
            <person name="Long T.M."/>
            <person name="Calvey C.H."/>
            <person name="Aerts A.L."/>
            <person name="Barry K.W."/>
            <person name="Choi C."/>
            <person name="Clum A."/>
            <person name="Coughlan A.Y."/>
            <person name="Deshpande S."/>
            <person name="Douglass A.P."/>
            <person name="Hanson S.J."/>
            <person name="Klenk H.-P."/>
            <person name="LaButti K.M."/>
            <person name="Lapidus A."/>
            <person name="Lindquist E.A."/>
            <person name="Lipzen A.M."/>
            <person name="Meier-Kolthoff J.P."/>
            <person name="Ohm R.A."/>
            <person name="Otillar R.P."/>
            <person name="Pangilinan J.L."/>
            <person name="Peng Y."/>
            <person name="Rokas A."/>
            <person name="Rosa C.A."/>
            <person name="Scheuner C."/>
            <person name="Sibirny A.A."/>
            <person name="Slot J.C."/>
            <person name="Stielow J.B."/>
            <person name="Sun H."/>
            <person name="Kurtzman C.P."/>
            <person name="Blackwell M."/>
            <person name="Grigoriev I.V."/>
            <person name="Jeffries T.W."/>
        </authorList>
    </citation>
    <scope>NUCLEOTIDE SEQUENCE [LARGE SCALE GENOMIC DNA]</scope>
    <source>
        <strain evidence="6">ATCC 18201 / CBS 1600 / BCRC 20928 / JCM 3617 / NBRC 0987 / NRRL Y-1542</strain>
    </source>
</reference>
<dbReference type="InterPro" id="IPR036034">
    <property type="entry name" value="PDZ_sf"/>
</dbReference>
<dbReference type="Pfam" id="PF00595">
    <property type="entry name" value="PDZ"/>
    <property type="match status" value="1"/>
</dbReference>
<dbReference type="InterPro" id="IPR001478">
    <property type="entry name" value="PDZ"/>
</dbReference>
<gene>
    <name evidence="5" type="ORF">CYBJADRAFT_29462</name>
</gene>
<dbReference type="InterPro" id="IPR035269">
    <property type="entry name" value="PSMD9"/>
</dbReference>
<dbReference type="RefSeq" id="XP_020068645.1">
    <property type="nucleotide sequence ID" value="XM_020217639.1"/>
</dbReference>
<sequence>MDGELRPLRTDDYDPSYDINNLSNYDFEKLTLIKLEVESELHILAKRLEANKADMQTPLLSSDGFPRSDIDVVEVRTTRVKIIKLKNDLRSVMEEISSRLLSQFQTNAFCKTLEISQEKPVPFAIITEVVSNSPAEFSGLKVQDKVVRFGDIDATNHNDLRNIAPLVKNKSSIDILILRELEQISISLTPSSNWPGQGLLGCRLNQIR</sequence>
<organism evidence="5 6">
    <name type="scientific">Cyberlindnera jadinii (strain ATCC 18201 / CBS 1600 / BCRC 20928 / JCM 3617 / NBRC 0987 / NRRL Y-1542)</name>
    <name type="common">Torula yeast</name>
    <name type="synonym">Candida utilis</name>
    <dbReference type="NCBI Taxonomy" id="983966"/>
    <lineage>
        <taxon>Eukaryota</taxon>
        <taxon>Fungi</taxon>
        <taxon>Dikarya</taxon>
        <taxon>Ascomycota</taxon>
        <taxon>Saccharomycotina</taxon>
        <taxon>Saccharomycetes</taxon>
        <taxon>Phaffomycetales</taxon>
        <taxon>Phaffomycetaceae</taxon>
        <taxon>Cyberlindnera</taxon>
    </lineage>
</organism>
<dbReference type="OrthoDB" id="72325at2759"/>
<dbReference type="OMA" id="DWGGRGM"/>
<dbReference type="GO" id="GO:0005634">
    <property type="term" value="C:nucleus"/>
    <property type="evidence" value="ECO:0007669"/>
    <property type="project" value="TreeGrafter"/>
</dbReference>
<dbReference type="InterPro" id="IPR040815">
    <property type="entry name" value="Nas2_N"/>
</dbReference>
<keyword evidence="1" id="KW-0143">Chaperone</keyword>
<evidence type="ECO:0000256" key="1">
    <source>
        <dbReference type="ARBA" id="ARBA00023186"/>
    </source>
</evidence>
<name>A0A1E4RWI3_CYBJN</name>
<dbReference type="GO" id="GO:0070682">
    <property type="term" value="P:proteasome regulatory particle assembly"/>
    <property type="evidence" value="ECO:0007669"/>
    <property type="project" value="InterPro"/>
</dbReference>
<keyword evidence="6" id="KW-1185">Reference proteome</keyword>
<dbReference type="Gene3D" id="2.30.42.10">
    <property type="match status" value="1"/>
</dbReference>
<feature type="domain" description="Nas2 N-terminal" evidence="4">
    <location>
        <begin position="29"/>
        <end position="105"/>
    </location>
</feature>
<dbReference type="SUPFAM" id="SSF50156">
    <property type="entry name" value="PDZ domain-like"/>
    <property type="match status" value="1"/>
</dbReference>
<dbReference type="STRING" id="983966.A0A1E4RWI3"/>